<gene>
    <name evidence="2" type="ORF">PZA18_23445</name>
</gene>
<dbReference type="RefSeq" id="WP_284103320.1">
    <property type="nucleotide sequence ID" value="NZ_JARRAF010000086.1"/>
</dbReference>
<protein>
    <recommendedName>
        <fullName evidence="4">SoxR reducing system RseC family protein</fullName>
    </recommendedName>
</protein>
<evidence type="ECO:0000313" key="2">
    <source>
        <dbReference type="EMBL" id="MDK2126998.1"/>
    </source>
</evidence>
<evidence type="ECO:0000313" key="3">
    <source>
        <dbReference type="Proteomes" id="UP001172778"/>
    </source>
</evidence>
<evidence type="ECO:0008006" key="4">
    <source>
        <dbReference type="Google" id="ProtNLM"/>
    </source>
</evidence>
<dbReference type="Proteomes" id="UP001172778">
    <property type="component" value="Unassembled WGS sequence"/>
</dbReference>
<keyword evidence="3" id="KW-1185">Reference proteome</keyword>
<name>A0ABT7E6M1_9NEIS</name>
<feature type="transmembrane region" description="Helical" evidence="1">
    <location>
        <begin position="34"/>
        <end position="53"/>
    </location>
</feature>
<proteinExistence type="predicted"/>
<dbReference type="EMBL" id="JARRAF010000086">
    <property type="protein sequence ID" value="MDK2126998.1"/>
    <property type="molecule type" value="Genomic_DNA"/>
</dbReference>
<evidence type="ECO:0000256" key="1">
    <source>
        <dbReference type="SAM" id="Phobius"/>
    </source>
</evidence>
<comment type="caution">
    <text evidence="2">The sequence shown here is derived from an EMBL/GenBank/DDBJ whole genome shotgun (WGS) entry which is preliminary data.</text>
</comment>
<organism evidence="2 3">
    <name type="scientific">Parachitinimonas caeni</name>
    <dbReference type="NCBI Taxonomy" id="3031301"/>
    <lineage>
        <taxon>Bacteria</taxon>
        <taxon>Pseudomonadati</taxon>
        <taxon>Pseudomonadota</taxon>
        <taxon>Betaproteobacteria</taxon>
        <taxon>Neisseriales</taxon>
        <taxon>Chitinibacteraceae</taxon>
        <taxon>Parachitinimonas</taxon>
    </lineage>
</organism>
<keyword evidence="1" id="KW-0812">Transmembrane</keyword>
<accession>A0ABT7E6M1</accession>
<keyword evidence="1" id="KW-0472">Membrane</keyword>
<sequence>MRCIQCGASLIGVSTSSPAEFSQKFEDQDAIVYGRTWSIVFALGYYVLAVTFLSDLIDNRPLLLAGGGLASALGYQVGKRIAKYHNTL</sequence>
<reference evidence="2" key="1">
    <citation type="submission" date="2023-03" db="EMBL/GenBank/DDBJ databases">
        <title>Chitinimonas shenzhenensis gen. nov., sp. nov., a novel member of family Burkholderiaceae isolated from activated sludge collected in Shen Zhen, China.</title>
        <authorList>
            <person name="Wang X."/>
        </authorList>
    </citation>
    <scope>NUCLEOTIDE SEQUENCE</scope>
    <source>
        <strain evidence="2">DQS-5</strain>
    </source>
</reference>
<keyword evidence="1" id="KW-1133">Transmembrane helix</keyword>